<dbReference type="RefSeq" id="WP_323262888.1">
    <property type="nucleotide sequence ID" value="NZ_JAYGIE010000097.1"/>
</dbReference>
<dbReference type="PANTHER" id="PTHR10098">
    <property type="entry name" value="RAPSYN-RELATED"/>
    <property type="match status" value="1"/>
</dbReference>
<dbReference type="EMBL" id="JAYGIE010000097">
    <property type="protein sequence ID" value="MEA5479713.1"/>
    <property type="molecule type" value="Genomic_DNA"/>
</dbReference>
<feature type="repeat" description="TPR" evidence="1">
    <location>
        <begin position="252"/>
        <end position="285"/>
    </location>
</feature>
<feature type="repeat" description="TPR" evidence="1">
    <location>
        <begin position="452"/>
        <end position="485"/>
    </location>
</feature>
<feature type="domain" description="CHAT" evidence="3">
    <location>
        <begin position="811"/>
        <end position="1102"/>
    </location>
</feature>
<dbReference type="Pfam" id="PF13424">
    <property type="entry name" value="TPR_12"/>
    <property type="match status" value="5"/>
</dbReference>
<organism evidence="4 5">
    <name type="scientific">Pseudanabaena galeata UHCC 0370</name>
    <dbReference type="NCBI Taxonomy" id="3110310"/>
    <lineage>
        <taxon>Bacteria</taxon>
        <taxon>Bacillati</taxon>
        <taxon>Cyanobacteriota</taxon>
        <taxon>Cyanophyceae</taxon>
        <taxon>Pseudanabaenales</taxon>
        <taxon>Pseudanabaenaceae</taxon>
        <taxon>Pseudanabaena</taxon>
    </lineage>
</organism>
<dbReference type="SMART" id="SM00028">
    <property type="entry name" value="TPR"/>
    <property type="match status" value="10"/>
</dbReference>
<evidence type="ECO:0000313" key="4">
    <source>
        <dbReference type="EMBL" id="MEA5479713.1"/>
    </source>
</evidence>
<dbReference type="Proteomes" id="UP001301388">
    <property type="component" value="Unassembled WGS sequence"/>
</dbReference>
<evidence type="ECO:0000313" key="5">
    <source>
        <dbReference type="Proteomes" id="UP001301388"/>
    </source>
</evidence>
<keyword evidence="2" id="KW-0472">Membrane</keyword>
<comment type="caution">
    <text evidence="4">The sequence shown here is derived from an EMBL/GenBank/DDBJ whole genome shotgun (WGS) entry which is preliminary data.</text>
</comment>
<evidence type="ECO:0000256" key="1">
    <source>
        <dbReference type="PROSITE-ProRule" id="PRU00339"/>
    </source>
</evidence>
<feature type="transmembrane region" description="Helical" evidence="2">
    <location>
        <begin position="12"/>
        <end position="30"/>
    </location>
</feature>
<keyword evidence="1" id="KW-0802">TPR repeat</keyword>
<feature type="repeat" description="TPR" evidence="1">
    <location>
        <begin position="92"/>
        <end position="125"/>
    </location>
</feature>
<keyword evidence="5" id="KW-1185">Reference proteome</keyword>
<dbReference type="Pfam" id="PF12770">
    <property type="entry name" value="CHAT"/>
    <property type="match status" value="1"/>
</dbReference>
<protein>
    <submittedName>
        <fullName evidence="4">Tetratricopeptide repeat protein</fullName>
    </submittedName>
</protein>
<accession>A0ABU5TQC6</accession>
<dbReference type="PROSITE" id="PS50005">
    <property type="entry name" value="TPR"/>
    <property type="match status" value="5"/>
</dbReference>
<dbReference type="SUPFAM" id="SSF48452">
    <property type="entry name" value="TPR-like"/>
    <property type="match status" value="4"/>
</dbReference>
<feature type="repeat" description="TPR" evidence="1">
    <location>
        <begin position="516"/>
        <end position="549"/>
    </location>
</feature>
<dbReference type="InterPro" id="IPR024983">
    <property type="entry name" value="CHAT_dom"/>
</dbReference>
<dbReference type="Gene3D" id="1.25.40.10">
    <property type="entry name" value="Tetratricopeptide repeat domain"/>
    <property type="match status" value="4"/>
</dbReference>
<reference evidence="4 5" key="1">
    <citation type="submission" date="2023-12" db="EMBL/GenBank/DDBJ databases">
        <title>Baltic Sea Cyanobacteria.</title>
        <authorList>
            <person name="Delbaje E."/>
            <person name="Fewer D.P."/>
            <person name="Shishido T.K."/>
        </authorList>
    </citation>
    <scope>NUCLEOTIDE SEQUENCE [LARGE SCALE GENOMIC DNA]</scope>
    <source>
        <strain evidence="4 5">UHCC 0370</strain>
    </source>
</reference>
<gene>
    <name evidence="4" type="ORF">VB774_18985</name>
</gene>
<dbReference type="InterPro" id="IPR019734">
    <property type="entry name" value="TPR_rpt"/>
</dbReference>
<dbReference type="PANTHER" id="PTHR10098:SF108">
    <property type="entry name" value="TETRATRICOPEPTIDE REPEAT PROTEIN 28"/>
    <property type="match status" value="1"/>
</dbReference>
<name>A0ABU5TQC6_9CYAN</name>
<evidence type="ECO:0000256" key="2">
    <source>
        <dbReference type="SAM" id="Phobius"/>
    </source>
</evidence>
<feature type="repeat" description="TPR" evidence="1">
    <location>
        <begin position="332"/>
        <end position="365"/>
    </location>
</feature>
<dbReference type="Pfam" id="PF13176">
    <property type="entry name" value="TPR_7"/>
    <property type="match status" value="1"/>
</dbReference>
<dbReference type="InterPro" id="IPR011990">
    <property type="entry name" value="TPR-like_helical_dom_sf"/>
</dbReference>
<keyword evidence="2" id="KW-0812">Transmembrane</keyword>
<keyword evidence="2" id="KW-1133">Transmembrane helix</keyword>
<sequence>MNLDSRKGGVRASRFYALTFVALAGILGMVSPPDLVLMTVQAQTNQARKAEADRLLDLGIKSRRASQHQNAIESDLKALTICFELEDRDCQGRAYNGLGLGYYNLGQHDKAIEFHLQSLEIAREVKDRLGEGKSLGNLGLAYYSLGKYDKAIEFQLQRLAIAREVKDRLGEGKSLGNLGLAYYSLGKYDKAIEFQLQRLAIAREVKDRLGEGNVLGDLVRAYNSLGKYDKVIEFQLQNLEILREIKDRQGEMSVLVTLGAAYHLIGKYNKAIEFYLQSLEIAQTIKNPQMESDALVLLSSAYYSVKNHTKADEYERRFLVLSKQIDISLTAASILARLGERYKLSSEYEKAILYLKRALPIIKKSENHHDEAGILGSLGDIYGSLEQYDKAIDYKKQSLAIYKQIGDRKREAILIRFLGETYFYLGQYQNSLAQYQQSLIISKQLGNISDQRDSLIGIGASYIYLKQYEKAIEVYQQSLAISKQIGKNAKFELRGIGYAYYNLKEYNKALEYHQQDGASYYLGLDYYALGDYTRAIEYFQKSLTSNASSRDHKRSSEAESLRGIADVLAKMNQPELAILYYKRSVNITESIRKGIRKLSQEEQEIYLDKVEDTYRNLADLLLKQDRILEAQQVLDLLKVEELNEYLRTPTRSSQTEQGTELRNQEKQFIALALELDDLQKRKLANNITAAEQVRLNQLVKSEQEQKNQFIAFLDSDPVQTLVEELRLKERQQNVDITNNFQNLRTDILSRYPNAVLLYPLILKDRLELILVTAKTIPIRRTIYIKSEQLNEEIVDFLSVLRDTGSDDVKVSAQQMYTRLIKPFETELAELKIDTIIYAPDGQLRYIPLAALYDGKQWLIEKYRVNNITAASLTKFNKPPISTPKIFAGAFGNVNQQGFSGLPATITEVKKIADRFPNTTTLIETAFTKELTTTNSNSYTILHLATHGQLSTGDPKDSFIIFGDGEKATISDIRRWALTNVDLVVLSACQSGLGATLGSGVEILGLGYQMQKAGARVSIASLWKVDDAGTQALMEAFYGELKKGDVSIVEALRRAQIAMINSDKKGTDNDVRAGVRIVGTVPSSASGQLSHPYYWSAFFAIGNGL</sequence>
<proteinExistence type="predicted"/>
<evidence type="ECO:0000259" key="3">
    <source>
        <dbReference type="Pfam" id="PF12770"/>
    </source>
</evidence>